<protein>
    <submittedName>
        <fullName evidence="1">Uncharacterized protein</fullName>
    </submittedName>
</protein>
<evidence type="ECO:0000313" key="1">
    <source>
        <dbReference type="EMBL" id="JAD36746.1"/>
    </source>
</evidence>
<dbReference type="AlphaFoldDB" id="A0A0A8ZD61"/>
<accession>A0A0A8ZD61</accession>
<name>A0A0A8ZD61_ARUDO</name>
<sequence length="16" mass="1941">MRLRLSWLVCNRLPAI</sequence>
<reference evidence="1" key="1">
    <citation type="submission" date="2014-09" db="EMBL/GenBank/DDBJ databases">
        <authorList>
            <person name="Magalhaes I.L.F."/>
            <person name="Oliveira U."/>
            <person name="Santos F.R."/>
            <person name="Vidigal T.H.D.A."/>
            <person name="Brescovit A.D."/>
            <person name="Santos A.J."/>
        </authorList>
    </citation>
    <scope>NUCLEOTIDE SEQUENCE</scope>
    <source>
        <tissue evidence="1">Shoot tissue taken approximately 20 cm above the soil surface</tissue>
    </source>
</reference>
<reference evidence="1" key="2">
    <citation type="journal article" date="2015" name="Data Brief">
        <title>Shoot transcriptome of the giant reed, Arundo donax.</title>
        <authorList>
            <person name="Barrero R.A."/>
            <person name="Guerrero F.D."/>
            <person name="Moolhuijzen P."/>
            <person name="Goolsby J.A."/>
            <person name="Tidwell J."/>
            <person name="Bellgard S.E."/>
            <person name="Bellgard M.I."/>
        </authorList>
    </citation>
    <scope>NUCLEOTIDE SEQUENCE</scope>
    <source>
        <tissue evidence="1">Shoot tissue taken approximately 20 cm above the soil surface</tissue>
    </source>
</reference>
<proteinExistence type="predicted"/>
<dbReference type="EMBL" id="GBRH01261149">
    <property type="protein sequence ID" value="JAD36746.1"/>
    <property type="molecule type" value="Transcribed_RNA"/>
</dbReference>
<organism evidence="1">
    <name type="scientific">Arundo donax</name>
    <name type="common">Giant reed</name>
    <name type="synonym">Donax arundinaceus</name>
    <dbReference type="NCBI Taxonomy" id="35708"/>
    <lineage>
        <taxon>Eukaryota</taxon>
        <taxon>Viridiplantae</taxon>
        <taxon>Streptophyta</taxon>
        <taxon>Embryophyta</taxon>
        <taxon>Tracheophyta</taxon>
        <taxon>Spermatophyta</taxon>
        <taxon>Magnoliopsida</taxon>
        <taxon>Liliopsida</taxon>
        <taxon>Poales</taxon>
        <taxon>Poaceae</taxon>
        <taxon>PACMAD clade</taxon>
        <taxon>Arundinoideae</taxon>
        <taxon>Arundineae</taxon>
        <taxon>Arundo</taxon>
    </lineage>
</organism>